<keyword evidence="1" id="KW-0723">Serine/threonine-protein kinase</keyword>
<reference evidence="2" key="1">
    <citation type="submission" date="2018-03" db="EMBL/GenBank/DDBJ databases">
        <authorList>
            <person name="Zecchin S."/>
        </authorList>
    </citation>
    <scope>NUCLEOTIDE SEQUENCE [LARGE SCALE GENOMIC DNA]</scope>
</reference>
<keyword evidence="1" id="KW-0418">Kinase</keyword>
<keyword evidence="2" id="KW-1185">Reference proteome</keyword>
<proteinExistence type="predicted"/>
<organism evidence="1 2">
    <name type="scientific">Candidatus Sulfobium mesophilum</name>
    <dbReference type="NCBI Taxonomy" id="2016548"/>
    <lineage>
        <taxon>Bacteria</taxon>
        <taxon>Pseudomonadati</taxon>
        <taxon>Nitrospirota</taxon>
        <taxon>Nitrospiria</taxon>
        <taxon>Nitrospirales</taxon>
        <taxon>Nitrospiraceae</taxon>
        <taxon>Candidatus Sulfobium</taxon>
    </lineage>
</organism>
<dbReference type="AlphaFoldDB" id="A0A2U3QGS0"/>
<dbReference type="GO" id="GO:0004674">
    <property type="term" value="F:protein serine/threonine kinase activity"/>
    <property type="evidence" value="ECO:0007669"/>
    <property type="project" value="UniProtKB-KW"/>
</dbReference>
<dbReference type="EMBL" id="OUUY01000075">
    <property type="protein sequence ID" value="SPQ00616.1"/>
    <property type="molecule type" value="Genomic_DNA"/>
</dbReference>
<keyword evidence="1" id="KW-0808">Transferase</keyword>
<name>A0A2U3QGS0_9BACT</name>
<gene>
    <name evidence="1" type="ORF">NBG4_30010</name>
</gene>
<evidence type="ECO:0000313" key="2">
    <source>
        <dbReference type="Proteomes" id="UP000245125"/>
    </source>
</evidence>
<dbReference type="Proteomes" id="UP000245125">
    <property type="component" value="Unassembled WGS sequence"/>
</dbReference>
<protein>
    <submittedName>
        <fullName evidence="1">Putative Serine/threonine protein kinase</fullName>
    </submittedName>
</protein>
<accession>A0A2U3QGS0</accession>
<sequence>MVSKKLIKILKMITRDLKETEFYSEEILNTIQYDEPDFVDIGEELAALESSESLDDDELDILKSLLVYIMLKKSSYEREDIYSLVFGGGKRLVWH</sequence>
<evidence type="ECO:0000313" key="1">
    <source>
        <dbReference type="EMBL" id="SPQ00616.1"/>
    </source>
</evidence>